<reference evidence="1" key="1">
    <citation type="submission" date="2020-08" db="EMBL/GenBank/DDBJ databases">
        <title>Multicomponent nature underlies the extraordinary mechanical properties of spider dragline silk.</title>
        <authorList>
            <person name="Kono N."/>
            <person name="Nakamura H."/>
            <person name="Mori M."/>
            <person name="Yoshida Y."/>
            <person name="Ohtoshi R."/>
            <person name="Malay A.D."/>
            <person name="Moran D.A.P."/>
            <person name="Tomita M."/>
            <person name="Numata K."/>
            <person name="Arakawa K."/>
        </authorList>
    </citation>
    <scope>NUCLEOTIDE SEQUENCE</scope>
</reference>
<evidence type="ECO:0000313" key="2">
    <source>
        <dbReference type="Proteomes" id="UP000887159"/>
    </source>
</evidence>
<gene>
    <name evidence="1" type="ORF">TNCV_4416521</name>
</gene>
<name>A0A8X6V4K9_TRICX</name>
<accession>A0A8X6V4K9</accession>
<sequence length="119" mass="13372">MAGMKRKTLREANNVVLDRALYMWFLQRKEQRGPDIGPSVVRKSSRTLNEKLGVLADFKASTDIHLIVQRLYKTGSCHRRISLSRATPSSLRIPSEDVLGDALGYAVSSFRDISKACSY</sequence>
<organism evidence="1 2">
    <name type="scientific">Trichonephila clavipes</name>
    <name type="common">Golden silk orbweaver</name>
    <name type="synonym">Nephila clavipes</name>
    <dbReference type="NCBI Taxonomy" id="2585209"/>
    <lineage>
        <taxon>Eukaryota</taxon>
        <taxon>Metazoa</taxon>
        <taxon>Ecdysozoa</taxon>
        <taxon>Arthropoda</taxon>
        <taxon>Chelicerata</taxon>
        <taxon>Arachnida</taxon>
        <taxon>Araneae</taxon>
        <taxon>Araneomorphae</taxon>
        <taxon>Entelegynae</taxon>
        <taxon>Araneoidea</taxon>
        <taxon>Nephilidae</taxon>
        <taxon>Trichonephila</taxon>
    </lineage>
</organism>
<comment type="caution">
    <text evidence="1">The sequence shown here is derived from an EMBL/GenBank/DDBJ whole genome shotgun (WGS) entry which is preliminary data.</text>
</comment>
<dbReference type="AlphaFoldDB" id="A0A8X6V4K9"/>
<dbReference type="Proteomes" id="UP000887159">
    <property type="component" value="Unassembled WGS sequence"/>
</dbReference>
<proteinExistence type="predicted"/>
<evidence type="ECO:0000313" key="1">
    <source>
        <dbReference type="EMBL" id="GFY04567.1"/>
    </source>
</evidence>
<dbReference type="EMBL" id="BMAU01021244">
    <property type="protein sequence ID" value="GFY04567.1"/>
    <property type="molecule type" value="Genomic_DNA"/>
</dbReference>
<keyword evidence="2" id="KW-1185">Reference proteome</keyword>
<protein>
    <submittedName>
        <fullName evidence="1">Uncharacterized protein</fullName>
    </submittedName>
</protein>